<feature type="transmembrane region" description="Helical" evidence="1">
    <location>
        <begin position="118"/>
        <end position="145"/>
    </location>
</feature>
<sequence>MQTTGNSWLWTSLHNTEPFITDNNNRNTDPERWPSCDSTPPPASCQFSSVSFFFLFLFRFSRYDCSSDAFSFTQFLFPSLSLSLFSSYSFPLARFLSLSLSLFSCYLPPLIQSPSHSFFFLLFLFRFSLVFLPPLIFFSFIFLLFLYRFSLVILPPLILSPSQRFCFIFIPLLTPPLNIFAFHSSPLSFFFSCIPSSSYPFFLTVFFSSSFPISFEFYMLSFLLFFFLPQIVSFPSSILYISCLLPFFSSLSFTLFLFHSHSPSLWLFLDIFPTQLILFVVSLHFSLDGPFHSLSLPRFSLYLSFPYSFSFIRFSFPSPSSVFFLLIIIFFFNATVPFSFSFTFAFFLLSFLLLFFHLHSFILLLFLFRFSLFFFPFINFSLSHSFLLILFLLLFSFFFFFLCSFLLVILSYSPRSHRPLLPFLS</sequence>
<gene>
    <name evidence="2" type="ORF">SPHA_40404</name>
</gene>
<keyword evidence="3" id="KW-1185">Reference proteome</keyword>
<feature type="transmembrane region" description="Helical" evidence="1">
    <location>
        <begin position="265"/>
        <end position="287"/>
    </location>
</feature>
<keyword evidence="1" id="KW-1133">Transmembrane helix</keyword>
<feature type="transmembrane region" description="Helical" evidence="1">
    <location>
        <begin position="322"/>
        <end position="354"/>
    </location>
</feature>
<dbReference type="AlphaFoldDB" id="A0A812CSW5"/>
<feature type="transmembrane region" description="Helical" evidence="1">
    <location>
        <begin position="386"/>
        <end position="410"/>
    </location>
</feature>
<proteinExistence type="predicted"/>
<accession>A0A812CSW5</accession>
<comment type="caution">
    <text evidence="2">The sequence shown here is derived from an EMBL/GenBank/DDBJ whole genome shotgun (WGS) entry which is preliminary data.</text>
</comment>
<evidence type="ECO:0000313" key="2">
    <source>
        <dbReference type="EMBL" id="CAE1277080.1"/>
    </source>
</evidence>
<protein>
    <submittedName>
        <fullName evidence="2">Uncharacterized protein</fullName>
    </submittedName>
</protein>
<name>A0A812CSW5_ACAPH</name>
<dbReference type="EMBL" id="CAHIKZ030001904">
    <property type="protein sequence ID" value="CAE1277080.1"/>
    <property type="molecule type" value="Genomic_DNA"/>
</dbReference>
<evidence type="ECO:0000256" key="1">
    <source>
        <dbReference type="SAM" id="Phobius"/>
    </source>
</evidence>
<reference evidence="2" key="1">
    <citation type="submission" date="2021-01" db="EMBL/GenBank/DDBJ databases">
        <authorList>
            <person name="Li R."/>
            <person name="Bekaert M."/>
        </authorList>
    </citation>
    <scope>NUCLEOTIDE SEQUENCE</scope>
    <source>
        <strain evidence="2">Farmed</strain>
    </source>
</reference>
<feature type="transmembrane region" description="Helical" evidence="1">
    <location>
        <begin position="238"/>
        <end position="259"/>
    </location>
</feature>
<keyword evidence="1" id="KW-0472">Membrane</keyword>
<organism evidence="2 3">
    <name type="scientific">Acanthosepion pharaonis</name>
    <name type="common">Pharaoh cuttlefish</name>
    <name type="synonym">Sepia pharaonis</name>
    <dbReference type="NCBI Taxonomy" id="158019"/>
    <lineage>
        <taxon>Eukaryota</taxon>
        <taxon>Metazoa</taxon>
        <taxon>Spiralia</taxon>
        <taxon>Lophotrochozoa</taxon>
        <taxon>Mollusca</taxon>
        <taxon>Cephalopoda</taxon>
        <taxon>Coleoidea</taxon>
        <taxon>Decapodiformes</taxon>
        <taxon>Sepiida</taxon>
        <taxon>Sepiina</taxon>
        <taxon>Sepiidae</taxon>
        <taxon>Acanthosepion</taxon>
    </lineage>
</organism>
<keyword evidence="1" id="KW-0812">Transmembrane</keyword>
<evidence type="ECO:0000313" key="3">
    <source>
        <dbReference type="Proteomes" id="UP000597762"/>
    </source>
</evidence>
<dbReference type="Proteomes" id="UP000597762">
    <property type="component" value="Unassembled WGS sequence"/>
</dbReference>